<dbReference type="Gene3D" id="3.30.870.10">
    <property type="entry name" value="Endonuclease Chain A"/>
    <property type="match status" value="1"/>
</dbReference>
<dbReference type="CDD" id="cd09117">
    <property type="entry name" value="PLDc_Bfil_DEXD_like"/>
    <property type="match status" value="1"/>
</dbReference>
<dbReference type="EMBL" id="CP058554">
    <property type="protein sequence ID" value="QMV74349.1"/>
    <property type="molecule type" value="Genomic_DNA"/>
</dbReference>
<sequence length="307" mass="34114">MQTMFLKSGACIAARIRLLTNENHTTPARLAVAFWGDGAEKIIQGPSQIICDLESGACNPDAISNLLLRQNCTVLKYSGLHAKVVISTDGAVVSSANMSKNGLGGEDNSASRTIEAGYFIPNTAQEYEEIAVWFEDLWKAATEITSTDLALAKVKWESRKRDRLKLEAITNPALKINSSSLLNPKIESKDLIRAVKKEVFTQISKSFENIERHRLGKIASWACHLILVRAGVSLDYSSKKTNSSGAVTEKWITSKFGTKKYFDTVEKIEAILNIIKNDDFFSDEIRRFAESVQSTPPWRIKSNHQNS</sequence>
<gene>
    <name evidence="1" type="ORF">HS961_16750</name>
</gene>
<proteinExistence type="predicted"/>
<dbReference type="KEGG" id="cpis:HS961_16750"/>
<dbReference type="RefSeq" id="WP_182323923.1">
    <property type="nucleotide sequence ID" value="NZ_CP058554.1"/>
</dbReference>
<evidence type="ECO:0008006" key="3">
    <source>
        <dbReference type="Google" id="ProtNLM"/>
    </source>
</evidence>
<name>A0A7G5EK24_9BURK</name>
<evidence type="ECO:0000313" key="2">
    <source>
        <dbReference type="Proteomes" id="UP000515240"/>
    </source>
</evidence>
<protein>
    <recommendedName>
        <fullName evidence="3">Phospholipase D-like domain-containing protein</fullName>
    </recommendedName>
</protein>
<reference evidence="1 2" key="1">
    <citation type="journal article" date="2020" name="G3 (Bethesda)">
        <title>CeMbio - The Caenorhabditis elegans Microbiome Resource.</title>
        <authorList>
            <person name="Dirksen P."/>
            <person name="Assie A."/>
            <person name="Zimmermann J."/>
            <person name="Zhang F."/>
            <person name="Tietje A.M."/>
            <person name="Marsh S.A."/>
            <person name="Felix M.A."/>
            <person name="Shapira M."/>
            <person name="Kaleta C."/>
            <person name="Schulenburg H."/>
            <person name="Samuel B."/>
        </authorList>
    </citation>
    <scope>NUCLEOTIDE SEQUENCE [LARGE SCALE GENOMIC DNA]</scope>
    <source>
        <strain evidence="1 2">BIGb0172</strain>
    </source>
</reference>
<dbReference type="AlphaFoldDB" id="A0A7G5EK24"/>
<keyword evidence="2" id="KW-1185">Reference proteome</keyword>
<accession>A0A7G5EK24</accession>
<organism evidence="1 2">
    <name type="scientific">Comamonas piscis</name>
    <dbReference type="NCBI Taxonomy" id="1562974"/>
    <lineage>
        <taxon>Bacteria</taxon>
        <taxon>Pseudomonadati</taxon>
        <taxon>Pseudomonadota</taxon>
        <taxon>Betaproteobacteria</taxon>
        <taxon>Burkholderiales</taxon>
        <taxon>Comamonadaceae</taxon>
        <taxon>Comamonas</taxon>
    </lineage>
</organism>
<evidence type="ECO:0000313" key="1">
    <source>
        <dbReference type="EMBL" id="QMV74349.1"/>
    </source>
</evidence>
<dbReference type="Proteomes" id="UP000515240">
    <property type="component" value="Chromosome"/>
</dbReference>